<evidence type="ECO:0000256" key="6">
    <source>
        <dbReference type="ARBA" id="ARBA00022692"/>
    </source>
</evidence>
<keyword evidence="11" id="KW-0739">Sodium transport</keyword>
<gene>
    <name evidence="14" type="ORF">GD597_10120</name>
</gene>
<dbReference type="InterPro" id="IPR018422">
    <property type="entry name" value="Cation/H_exchanger_CPA1"/>
</dbReference>
<feature type="transmembrane region" description="Helical" evidence="12">
    <location>
        <begin position="127"/>
        <end position="154"/>
    </location>
</feature>
<dbReference type="PANTHER" id="PTHR10110:SF195">
    <property type="entry name" value="NA(+)_H(+) ANTIPORTER NHAS2"/>
    <property type="match status" value="1"/>
</dbReference>
<evidence type="ECO:0000256" key="1">
    <source>
        <dbReference type="ARBA" id="ARBA00004651"/>
    </source>
</evidence>
<comment type="caution">
    <text evidence="14">The sequence shown here is derived from an EMBL/GenBank/DDBJ whole genome shotgun (WGS) entry which is preliminary data.</text>
</comment>
<dbReference type="GO" id="GO:0015385">
    <property type="term" value="F:sodium:proton antiporter activity"/>
    <property type="evidence" value="ECO:0007669"/>
    <property type="project" value="InterPro"/>
</dbReference>
<proteinExistence type="inferred from homology"/>
<keyword evidence="7 12" id="KW-1133">Transmembrane helix</keyword>
<dbReference type="GO" id="GO:0051453">
    <property type="term" value="P:regulation of intracellular pH"/>
    <property type="evidence" value="ECO:0007669"/>
    <property type="project" value="TreeGrafter"/>
</dbReference>
<evidence type="ECO:0000256" key="5">
    <source>
        <dbReference type="ARBA" id="ARBA00022475"/>
    </source>
</evidence>
<keyword evidence="5" id="KW-1003">Cell membrane</keyword>
<feature type="transmembrane region" description="Helical" evidence="12">
    <location>
        <begin position="316"/>
        <end position="334"/>
    </location>
</feature>
<protein>
    <submittedName>
        <fullName evidence="14">Sodium:proton antiporter</fullName>
    </submittedName>
</protein>
<feature type="transmembrane region" description="Helical" evidence="12">
    <location>
        <begin position="382"/>
        <end position="402"/>
    </location>
</feature>
<feature type="transmembrane region" description="Helical" evidence="12">
    <location>
        <begin position="67"/>
        <end position="87"/>
    </location>
</feature>
<name>A0A8J8FD09_9BACT</name>
<keyword evidence="6 12" id="KW-0812">Transmembrane</keyword>
<dbReference type="EMBL" id="WHPF01000006">
    <property type="protein sequence ID" value="NNV55815.1"/>
    <property type="molecule type" value="Genomic_DNA"/>
</dbReference>
<evidence type="ECO:0000313" key="14">
    <source>
        <dbReference type="EMBL" id="NNV55815.1"/>
    </source>
</evidence>
<evidence type="ECO:0000256" key="12">
    <source>
        <dbReference type="SAM" id="Phobius"/>
    </source>
</evidence>
<dbReference type="GO" id="GO:0005886">
    <property type="term" value="C:plasma membrane"/>
    <property type="evidence" value="ECO:0007669"/>
    <property type="project" value="UniProtKB-SubCell"/>
</dbReference>
<keyword evidence="10 12" id="KW-0472">Membrane</keyword>
<dbReference type="Pfam" id="PF00999">
    <property type="entry name" value="Na_H_Exchanger"/>
    <property type="match status" value="1"/>
</dbReference>
<evidence type="ECO:0000256" key="7">
    <source>
        <dbReference type="ARBA" id="ARBA00022989"/>
    </source>
</evidence>
<evidence type="ECO:0000256" key="2">
    <source>
        <dbReference type="ARBA" id="ARBA00007367"/>
    </source>
</evidence>
<dbReference type="GO" id="GO:0015386">
    <property type="term" value="F:potassium:proton antiporter activity"/>
    <property type="evidence" value="ECO:0007669"/>
    <property type="project" value="TreeGrafter"/>
</dbReference>
<evidence type="ECO:0000259" key="13">
    <source>
        <dbReference type="Pfam" id="PF00999"/>
    </source>
</evidence>
<keyword evidence="4" id="KW-0050">Antiport</keyword>
<feature type="transmembrane region" description="Helical" evidence="12">
    <location>
        <begin position="208"/>
        <end position="226"/>
    </location>
</feature>
<evidence type="ECO:0000256" key="9">
    <source>
        <dbReference type="ARBA" id="ARBA00023065"/>
    </source>
</evidence>
<feature type="domain" description="Cation/H+ exchanger transmembrane" evidence="13">
    <location>
        <begin position="13"/>
        <end position="405"/>
    </location>
</feature>
<feature type="transmembrane region" description="Helical" evidence="12">
    <location>
        <begin position="32"/>
        <end position="55"/>
    </location>
</feature>
<feature type="transmembrane region" description="Helical" evidence="12">
    <location>
        <begin position="99"/>
        <end position="121"/>
    </location>
</feature>
<dbReference type="RefSeq" id="WP_171607744.1">
    <property type="nucleotide sequence ID" value="NZ_WHPF01000006.1"/>
</dbReference>
<evidence type="ECO:0000313" key="15">
    <source>
        <dbReference type="Proteomes" id="UP000598971"/>
    </source>
</evidence>
<evidence type="ECO:0000256" key="4">
    <source>
        <dbReference type="ARBA" id="ARBA00022449"/>
    </source>
</evidence>
<dbReference type="Gene3D" id="6.10.140.1330">
    <property type="match status" value="1"/>
</dbReference>
<keyword evidence="15" id="KW-1185">Reference proteome</keyword>
<evidence type="ECO:0000256" key="8">
    <source>
        <dbReference type="ARBA" id="ARBA00023053"/>
    </source>
</evidence>
<evidence type="ECO:0000256" key="3">
    <source>
        <dbReference type="ARBA" id="ARBA00022448"/>
    </source>
</evidence>
<evidence type="ECO:0000256" key="11">
    <source>
        <dbReference type="ARBA" id="ARBA00023201"/>
    </source>
</evidence>
<feature type="transmembrane region" description="Helical" evidence="12">
    <location>
        <begin position="288"/>
        <end position="309"/>
    </location>
</feature>
<organism evidence="14 15">
    <name type="scientific">Limnovirga soli</name>
    <dbReference type="NCBI Taxonomy" id="2656915"/>
    <lineage>
        <taxon>Bacteria</taxon>
        <taxon>Pseudomonadati</taxon>
        <taxon>Bacteroidota</taxon>
        <taxon>Chitinophagia</taxon>
        <taxon>Chitinophagales</taxon>
        <taxon>Chitinophagaceae</taxon>
        <taxon>Limnovirga</taxon>
    </lineage>
</organism>
<dbReference type="Proteomes" id="UP000598971">
    <property type="component" value="Unassembled WGS sequence"/>
</dbReference>
<comment type="subcellular location">
    <subcellularLocation>
        <location evidence="1">Cell membrane</location>
        <topology evidence="1">Multi-pass membrane protein</topology>
    </subcellularLocation>
</comment>
<keyword evidence="3" id="KW-0813">Transport</keyword>
<feature type="transmembrane region" description="Helical" evidence="12">
    <location>
        <begin position="354"/>
        <end position="375"/>
    </location>
</feature>
<dbReference type="InterPro" id="IPR006153">
    <property type="entry name" value="Cation/H_exchanger_TM"/>
</dbReference>
<comment type="similarity">
    <text evidence="2">Belongs to the monovalent cation:proton antiporter 1 (CPA1) transporter (TC 2.A.36) family.</text>
</comment>
<feature type="transmembrane region" description="Helical" evidence="12">
    <location>
        <begin position="166"/>
        <end position="188"/>
    </location>
</feature>
<dbReference type="AlphaFoldDB" id="A0A8J8FD09"/>
<feature type="transmembrane region" description="Helical" evidence="12">
    <location>
        <begin position="6"/>
        <end position="25"/>
    </location>
</feature>
<keyword evidence="8" id="KW-0915">Sodium</keyword>
<reference evidence="14" key="1">
    <citation type="submission" date="2019-10" db="EMBL/GenBank/DDBJ databases">
        <title>Draft genome sequence of Panacibacter sp. KCS-6.</title>
        <authorList>
            <person name="Yim K.J."/>
        </authorList>
    </citation>
    <scope>NUCLEOTIDE SEQUENCE</scope>
    <source>
        <strain evidence="14">KCS-6</strain>
    </source>
</reference>
<keyword evidence="9" id="KW-0406">Ion transport</keyword>
<dbReference type="PANTHER" id="PTHR10110">
    <property type="entry name" value="SODIUM/HYDROGEN EXCHANGER"/>
    <property type="match status" value="1"/>
</dbReference>
<sequence length="412" mass="45224">MDLFYIITFLICISAIFAYLNVRFLKLPSTIGLMLIAIIFSLCLFVVGFISPAIFNHIKKAVDLVDFSTVVLDVMLCFLLFAGAMHTNFDALKENRKSILLFAVISTLLSTFFMAGILYGVCILLQFPVAFIYCLLFGALVSPTDPIAVLGILTKANVPEKAEINIVGESLFNDGIGVVLFLTLLSIYNNGIENTSAADIGVLLLEEVGGGLVLGLVLGAAIYYLLKSIDHYETELLITLAIVMGGYVLADSIHVSGPLAVVVAGLMTGHHSKNEAMSDRTKDNIDQFWHLLDVLMNALLFVMIGLRVLTLEFKAVYFWIALFIIPAVVIARYISLQMPFQLFKRRINIDNKTLLIMTWGGLRGGLSIAMALSLANEAPKEMLVFITYGVVLFSIVVQGLTVGKVARRIYSK</sequence>
<accession>A0A8J8FD09</accession>
<dbReference type="GO" id="GO:0098719">
    <property type="term" value="P:sodium ion import across plasma membrane"/>
    <property type="evidence" value="ECO:0007669"/>
    <property type="project" value="TreeGrafter"/>
</dbReference>
<evidence type="ECO:0000256" key="10">
    <source>
        <dbReference type="ARBA" id="ARBA00023136"/>
    </source>
</evidence>